<keyword evidence="1" id="KW-0812">Transmembrane</keyword>
<proteinExistence type="predicted"/>
<keyword evidence="1" id="KW-0472">Membrane</keyword>
<accession>A0A1I7WHY9</accession>
<name>A0A1I7WHY9_HETBA</name>
<keyword evidence="2" id="KW-1185">Reference proteome</keyword>
<reference evidence="3" key="1">
    <citation type="submission" date="2016-11" db="UniProtKB">
        <authorList>
            <consortium name="WormBaseParasite"/>
        </authorList>
    </citation>
    <scope>IDENTIFICATION</scope>
</reference>
<dbReference type="Proteomes" id="UP000095283">
    <property type="component" value="Unplaced"/>
</dbReference>
<dbReference type="AlphaFoldDB" id="A0A1I7WHY9"/>
<evidence type="ECO:0000313" key="3">
    <source>
        <dbReference type="WBParaSite" id="Hba_04622"/>
    </source>
</evidence>
<dbReference type="WBParaSite" id="Hba_04622">
    <property type="protein sequence ID" value="Hba_04622"/>
    <property type="gene ID" value="Hba_04622"/>
</dbReference>
<evidence type="ECO:0000256" key="1">
    <source>
        <dbReference type="SAM" id="Phobius"/>
    </source>
</evidence>
<organism evidence="2 3">
    <name type="scientific">Heterorhabditis bacteriophora</name>
    <name type="common">Entomopathogenic nematode worm</name>
    <dbReference type="NCBI Taxonomy" id="37862"/>
    <lineage>
        <taxon>Eukaryota</taxon>
        <taxon>Metazoa</taxon>
        <taxon>Ecdysozoa</taxon>
        <taxon>Nematoda</taxon>
        <taxon>Chromadorea</taxon>
        <taxon>Rhabditida</taxon>
        <taxon>Rhabditina</taxon>
        <taxon>Rhabditomorpha</taxon>
        <taxon>Strongyloidea</taxon>
        <taxon>Heterorhabditidae</taxon>
        <taxon>Heterorhabditis</taxon>
    </lineage>
</organism>
<keyword evidence="1" id="KW-1133">Transmembrane helix</keyword>
<sequence length="106" mass="12515">MDLKGRLKCLVYDNCLYFVFSRSPSTYYIDYGRTFGPQGNDLRRFVALGPTSDFFFIVFNHVHSCYFCYYFSFVIDNLQIIIAYLYTSAFSSWLNRNLATCVRENI</sequence>
<feature type="transmembrane region" description="Helical" evidence="1">
    <location>
        <begin position="67"/>
        <end position="86"/>
    </location>
</feature>
<protein>
    <submittedName>
        <fullName evidence="3">Ovule protein</fullName>
    </submittedName>
</protein>
<evidence type="ECO:0000313" key="2">
    <source>
        <dbReference type="Proteomes" id="UP000095283"/>
    </source>
</evidence>